<reference evidence="2" key="2">
    <citation type="submission" date="2015-01" db="EMBL/GenBank/DDBJ databases">
        <title>Evolutionary Origins and Diversification of the Mycorrhizal Mutualists.</title>
        <authorList>
            <consortium name="DOE Joint Genome Institute"/>
            <consortium name="Mycorrhizal Genomics Consortium"/>
            <person name="Kohler A."/>
            <person name="Kuo A."/>
            <person name="Nagy L.G."/>
            <person name="Floudas D."/>
            <person name="Copeland A."/>
            <person name="Barry K.W."/>
            <person name="Cichocki N."/>
            <person name="Veneault-Fourrey C."/>
            <person name="LaButti K."/>
            <person name="Lindquist E.A."/>
            <person name="Lipzen A."/>
            <person name="Lundell T."/>
            <person name="Morin E."/>
            <person name="Murat C."/>
            <person name="Riley R."/>
            <person name="Ohm R."/>
            <person name="Sun H."/>
            <person name="Tunlid A."/>
            <person name="Henrissat B."/>
            <person name="Grigoriev I.V."/>
            <person name="Hibbett D.S."/>
            <person name="Martin F."/>
        </authorList>
    </citation>
    <scope>NUCLEOTIDE SEQUENCE [LARGE SCALE GENOMIC DNA]</scope>
    <source>
        <strain evidence="2">ATCC 200175</strain>
    </source>
</reference>
<organism evidence="1 2">
    <name type="scientific">Paxillus involutus ATCC 200175</name>
    <dbReference type="NCBI Taxonomy" id="664439"/>
    <lineage>
        <taxon>Eukaryota</taxon>
        <taxon>Fungi</taxon>
        <taxon>Dikarya</taxon>
        <taxon>Basidiomycota</taxon>
        <taxon>Agaricomycotina</taxon>
        <taxon>Agaricomycetes</taxon>
        <taxon>Agaricomycetidae</taxon>
        <taxon>Boletales</taxon>
        <taxon>Paxilineae</taxon>
        <taxon>Paxillaceae</taxon>
        <taxon>Paxillus</taxon>
    </lineage>
</organism>
<dbReference type="HOGENOM" id="CLU_049937_0_0_1"/>
<dbReference type="EMBL" id="KN819335">
    <property type="protein sequence ID" value="KIJ15768.1"/>
    <property type="molecule type" value="Genomic_DNA"/>
</dbReference>
<keyword evidence="2" id="KW-1185">Reference proteome</keyword>
<accession>A0A0C9TZE8</accession>
<dbReference type="Proteomes" id="UP000053647">
    <property type="component" value="Unassembled WGS sequence"/>
</dbReference>
<dbReference type="Gene3D" id="3.80.10.10">
    <property type="entry name" value="Ribonuclease Inhibitor"/>
    <property type="match status" value="1"/>
</dbReference>
<dbReference type="SUPFAM" id="SSF52047">
    <property type="entry name" value="RNI-like"/>
    <property type="match status" value="1"/>
</dbReference>
<gene>
    <name evidence="1" type="ORF">PAXINDRAFT_99162</name>
</gene>
<proteinExistence type="predicted"/>
<protein>
    <submittedName>
        <fullName evidence="1">Unplaced genomic scaffold PAXINscaffold_13, whole genome shotgun sequence</fullName>
    </submittedName>
</protein>
<name>A0A0C9TZE8_PAXIN</name>
<evidence type="ECO:0000313" key="1">
    <source>
        <dbReference type="EMBL" id="KIJ15768.1"/>
    </source>
</evidence>
<reference evidence="1 2" key="1">
    <citation type="submission" date="2014-06" db="EMBL/GenBank/DDBJ databases">
        <authorList>
            <consortium name="DOE Joint Genome Institute"/>
            <person name="Kuo A."/>
            <person name="Kohler A."/>
            <person name="Nagy L.G."/>
            <person name="Floudas D."/>
            <person name="Copeland A."/>
            <person name="Barry K.W."/>
            <person name="Cichocki N."/>
            <person name="Veneault-Fourrey C."/>
            <person name="LaButti K."/>
            <person name="Lindquist E.A."/>
            <person name="Lipzen A."/>
            <person name="Lundell T."/>
            <person name="Morin E."/>
            <person name="Murat C."/>
            <person name="Sun H."/>
            <person name="Tunlid A."/>
            <person name="Henrissat B."/>
            <person name="Grigoriev I.V."/>
            <person name="Hibbett D.S."/>
            <person name="Martin F."/>
            <person name="Nordberg H.P."/>
            <person name="Cantor M.N."/>
            <person name="Hua S.X."/>
        </authorList>
    </citation>
    <scope>NUCLEOTIDE SEQUENCE [LARGE SCALE GENOMIC DNA]</scope>
    <source>
        <strain evidence="1 2">ATCC 200175</strain>
    </source>
</reference>
<dbReference type="OrthoDB" id="3217549at2759"/>
<sequence>MEIMIRGDPDIGALRVLFAECSRFRQLTLDVQNVSWWGDIPMEGFTQLSHLSVNTWTDPGVLVEEDELSAIFLSAPRLRSVDWQSTADPGLVGVHGHQLRSLDLSAFRVPITRVLEVLAGCPNLRDAAICFEVQDDNVPMPLRERILLPELRSLWLHGTRHLACLLESVQAPLLSRLAIRWARFNGQVCSLEALESFLVYSPHLKDITLDEFLRTEDALISIITNNKNLLRLNVSARPGQRKLTTRRTFEFLTHQEHGKYALPQLEDLAFQGGLAVPDKVVLRMIESWMSPLGVVEYGSCSRRACTLKSFRMDDCKSMAVKAISRLEAICKESGLKAGGTFASRNYLREYIF</sequence>
<dbReference type="AlphaFoldDB" id="A0A0C9TZE8"/>
<dbReference type="InterPro" id="IPR032675">
    <property type="entry name" value="LRR_dom_sf"/>
</dbReference>
<evidence type="ECO:0000313" key="2">
    <source>
        <dbReference type="Proteomes" id="UP000053647"/>
    </source>
</evidence>